<evidence type="ECO:0000313" key="2">
    <source>
        <dbReference type="Proteomes" id="UP000504609"/>
    </source>
</evidence>
<feature type="compositionally biased region" description="Low complexity" evidence="1">
    <location>
        <begin position="35"/>
        <end position="46"/>
    </location>
</feature>
<name>A0A6J1GSS3_CUCMO</name>
<dbReference type="RefSeq" id="XP_022955018.1">
    <property type="nucleotide sequence ID" value="XM_023099250.1"/>
</dbReference>
<dbReference type="SUPFAM" id="SSF48371">
    <property type="entry name" value="ARM repeat"/>
    <property type="match status" value="1"/>
</dbReference>
<keyword evidence="2" id="KW-1185">Reference proteome</keyword>
<dbReference type="InterPro" id="IPR016024">
    <property type="entry name" value="ARM-type_fold"/>
</dbReference>
<accession>A0A6J1GSS3</accession>
<dbReference type="Proteomes" id="UP000504609">
    <property type="component" value="Unplaced"/>
</dbReference>
<dbReference type="GeneID" id="111457100"/>
<dbReference type="PANTHER" id="PTHR46700">
    <property type="entry name" value="ARM REPEAT SUPERFAMILY PROTEIN"/>
    <property type="match status" value="1"/>
</dbReference>
<reference evidence="3" key="1">
    <citation type="submission" date="2025-08" db="UniProtKB">
        <authorList>
            <consortium name="RefSeq"/>
        </authorList>
    </citation>
    <scope>IDENTIFICATION</scope>
    <source>
        <tissue evidence="3">Young leaves</tissue>
    </source>
</reference>
<dbReference type="KEGG" id="cmos:111457100"/>
<dbReference type="AlphaFoldDB" id="A0A6J1GSS3"/>
<proteinExistence type="predicted"/>
<evidence type="ECO:0000313" key="3">
    <source>
        <dbReference type="RefSeq" id="XP_022955018.1"/>
    </source>
</evidence>
<dbReference type="Gene3D" id="1.25.10.10">
    <property type="entry name" value="Leucine-rich Repeat Variant"/>
    <property type="match status" value="1"/>
</dbReference>
<sequence length="422" mass="47041">MPLSLPLYSYVKVRIVRRVRRFLRSKSSRKRFRTSSDPSDVSSPGVRQRDESFIREYDRASVLQRTVKSLHFGDGEEKERAAKEIERLIKESAKIRKLMVDLGVVPALVAMADSDQLAVRALIELANGSFVHRTLMVEEGILSKLPNNAKFAAMDSTSHEFAELLCSLSSLANTRVFIASTEPAILYLLTILNSESNPNTNPSPKTKTFCLAALFNISTVLENAETLISNGVIPTLLRFSSLKEHSEKALPTLANLAVSSRGKQALESNSTFPEILIEVMTWEEKPKCQELSAYIIMILAHHSWALRERLAKSRIVPALLELALLGTPLAQKRALKLLQWFKDERQARVGPHSGPQTGRVAAGSAFNKKEIEKGKRMMRSLVKQSLDKNMEIITRRANGGECSSPTIRRTLVSSNSSKSLPF</sequence>
<protein>
    <submittedName>
        <fullName evidence="3">U-box domain-containing protein 7-like</fullName>
    </submittedName>
</protein>
<organism evidence="2 3">
    <name type="scientific">Cucurbita moschata</name>
    <name type="common">Winter crookneck squash</name>
    <name type="synonym">Cucurbita pepo var. moschata</name>
    <dbReference type="NCBI Taxonomy" id="3662"/>
    <lineage>
        <taxon>Eukaryota</taxon>
        <taxon>Viridiplantae</taxon>
        <taxon>Streptophyta</taxon>
        <taxon>Embryophyta</taxon>
        <taxon>Tracheophyta</taxon>
        <taxon>Spermatophyta</taxon>
        <taxon>Magnoliopsida</taxon>
        <taxon>eudicotyledons</taxon>
        <taxon>Gunneridae</taxon>
        <taxon>Pentapetalae</taxon>
        <taxon>rosids</taxon>
        <taxon>fabids</taxon>
        <taxon>Cucurbitales</taxon>
        <taxon>Cucurbitaceae</taxon>
        <taxon>Cucurbiteae</taxon>
        <taxon>Cucurbita</taxon>
    </lineage>
</organism>
<evidence type="ECO:0000256" key="1">
    <source>
        <dbReference type="SAM" id="MobiDB-lite"/>
    </source>
</evidence>
<gene>
    <name evidence="3" type="primary">LOC111457100</name>
</gene>
<dbReference type="InterPro" id="IPR011989">
    <property type="entry name" value="ARM-like"/>
</dbReference>
<dbReference type="PANTHER" id="PTHR46700:SF2">
    <property type="entry name" value="ARM REPEAT SUPERFAMILY PROTEIN"/>
    <property type="match status" value="1"/>
</dbReference>
<feature type="region of interest" description="Disordered" evidence="1">
    <location>
        <begin position="30"/>
        <end position="49"/>
    </location>
</feature>